<evidence type="ECO:0000256" key="5">
    <source>
        <dbReference type="ARBA" id="ARBA00023136"/>
    </source>
</evidence>
<keyword evidence="5" id="KW-0472">Membrane</keyword>
<evidence type="ECO:0000313" key="8">
    <source>
        <dbReference type="EMBL" id="SCU65570.1"/>
    </source>
</evidence>
<keyword evidence="7" id="KW-0449">Lipoprotein</keyword>
<dbReference type="GO" id="GO:0098552">
    <property type="term" value="C:side of membrane"/>
    <property type="evidence" value="ECO:0007669"/>
    <property type="project" value="UniProtKB-KW"/>
</dbReference>
<dbReference type="InterPro" id="IPR027446">
    <property type="entry name" value="VSG_C_dom_sf"/>
</dbReference>
<dbReference type="EMBL" id="CZPT02000345">
    <property type="protein sequence ID" value="SCU65570.1"/>
    <property type="molecule type" value="Genomic_DNA"/>
</dbReference>
<keyword evidence="6" id="KW-0325">Glycoprotein</keyword>
<dbReference type="Proteomes" id="UP000195570">
    <property type="component" value="Unassembled WGS sequence"/>
</dbReference>
<comment type="caution">
    <text evidence="8">The sequence shown here is derived from an EMBL/GenBank/DDBJ whole genome shotgun (WGS) entry which is preliminary data.</text>
</comment>
<proteinExistence type="predicted"/>
<comment type="subcellular location">
    <subcellularLocation>
        <location evidence="2">Cell membrane</location>
        <topology evidence="2">Lipid-anchor</topology>
        <topology evidence="2">GPI-anchor</topology>
    </subcellularLocation>
</comment>
<dbReference type="VEuPathDB" id="TriTrypDB:TEOVI_000708200"/>
<dbReference type="Gene3D" id="4.10.110.20">
    <property type="entry name" value="Variant surface glycoprotein MITAT 1.2, VSG 221, C-terminal domain"/>
    <property type="match status" value="1"/>
</dbReference>
<evidence type="ECO:0000256" key="1">
    <source>
        <dbReference type="ARBA" id="ARBA00002523"/>
    </source>
</evidence>
<evidence type="ECO:0000256" key="7">
    <source>
        <dbReference type="ARBA" id="ARBA00023288"/>
    </source>
</evidence>
<accession>A0A1G4I1R9</accession>
<keyword evidence="3" id="KW-1003">Cell membrane</keyword>
<evidence type="ECO:0000313" key="9">
    <source>
        <dbReference type="Proteomes" id="UP000195570"/>
    </source>
</evidence>
<protein>
    <submittedName>
        <fullName evidence="8">Trypanosomal VSG domain containing protein, putative</fullName>
    </submittedName>
</protein>
<dbReference type="GeneID" id="92381016"/>
<dbReference type="SUPFAM" id="SSF118251">
    <property type="entry name" value="Variant surface glycoprotein MITAT 1.2, VSG 221, C-terminal domain"/>
    <property type="match status" value="1"/>
</dbReference>
<name>A0A1G4I1R9_TRYEQ</name>
<keyword evidence="9" id="KW-1185">Reference proteome</keyword>
<dbReference type="AlphaFoldDB" id="A0A1G4I1R9"/>
<sequence length="281" mass="29266">MLDVLCLCAHSAGGGDAHKVCAPLLDTTQASESDWASSAQGRKTWQAAKDACQTTDTGEAISGHALHARMTELLKMLDTNSKAASGTQKHVLGSAAGGLSGGCAGNTVGQAGRCVIYKATLFNNDEIKIPWYTALKAAADAAYSMAGAESTVQTINHQLETLNITIAALIYDTEINTPTSNDKTPTIAPQEQVKEKRDAAEKVCNAAGDDQEACKNLKEKGCVYKEGGEAKKKCTLSEAGKQAAEKANQEAGGKTGTTNTTGSNSFVIKKAPLLLAVLFLA</sequence>
<evidence type="ECO:0000256" key="2">
    <source>
        <dbReference type="ARBA" id="ARBA00004609"/>
    </source>
</evidence>
<keyword evidence="4" id="KW-0336">GPI-anchor</keyword>
<dbReference type="RefSeq" id="XP_067077149.1">
    <property type="nucleotide sequence ID" value="XM_067221048.1"/>
</dbReference>
<dbReference type="GO" id="GO:0005886">
    <property type="term" value="C:plasma membrane"/>
    <property type="evidence" value="ECO:0007669"/>
    <property type="project" value="UniProtKB-SubCell"/>
</dbReference>
<reference evidence="8" key="1">
    <citation type="submission" date="2016-09" db="EMBL/GenBank/DDBJ databases">
        <authorList>
            <person name="Hebert L."/>
            <person name="Moumen B."/>
        </authorList>
    </citation>
    <scope>NUCLEOTIDE SEQUENCE [LARGE SCALE GENOMIC DNA]</scope>
    <source>
        <strain evidence="8">OVI</strain>
    </source>
</reference>
<gene>
    <name evidence="8" type="ORF">TEOVI_000708200</name>
</gene>
<evidence type="ECO:0000256" key="4">
    <source>
        <dbReference type="ARBA" id="ARBA00022622"/>
    </source>
</evidence>
<comment type="function">
    <text evidence="1">VSG forms a coat on the surface of the parasite. The trypanosome evades the immune response of the host by expressing a series of antigenically distinct VSGs from an estimated 1000 VSG genes.</text>
</comment>
<evidence type="ECO:0000256" key="6">
    <source>
        <dbReference type="ARBA" id="ARBA00023180"/>
    </source>
</evidence>
<organism evidence="8 9">
    <name type="scientific">Trypanosoma equiperdum</name>
    <dbReference type="NCBI Taxonomy" id="5694"/>
    <lineage>
        <taxon>Eukaryota</taxon>
        <taxon>Discoba</taxon>
        <taxon>Euglenozoa</taxon>
        <taxon>Kinetoplastea</taxon>
        <taxon>Metakinetoplastina</taxon>
        <taxon>Trypanosomatida</taxon>
        <taxon>Trypanosomatidae</taxon>
        <taxon>Trypanosoma</taxon>
    </lineage>
</organism>
<evidence type="ECO:0000256" key="3">
    <source>
        <dbReference type="ARBA" id="ARBA00022475"/>
    </source>
</evidence>